<name>A0A653KX53_AERVE</name>
<protein>
    <submittedName>
        <fullName evidence="1">Uncharacterized protein</fullName>
    </submittedName>
</protein>
<proteinExistence type="predicted"/>
<evidence type="ECO:0000313" key="1">
    <source>
        <dbReference type="EMBL" id="VXA83887.1"/>
    </source>
</evidence>
<dbReference type="Proteomes" id="UP000439123">
    <property type="component" value="Unassembled WGS sequence"/>
</dbReference>
<accession>A0A653KX53</accession>
<sequence length="68" mass="7037">MGLGALFALRSAQRSGTGLLVHLFNTTLDITLCAPTLEGSGKTVSFEGGRFGMKKEAGPVIVARMALA</sequence>
<evidence type="ECO:0000313" key="2">
    <source>
        <dbReference type="Proteomes" id="UP000439123"/>
    </source>
</evidence>
<reference evidence="1 2" key="1">
    <citation type="submission" date="2019-10" db="EMBL/GenBank/DDBJ databases">
        <authorList>
            <person name="Karimi E."/>
        </authorList>
    </citation>
    <scope>NUCLEOTIDE SEQUENCE [LARGE SCALE GENOMIC DNA]</scope>
    <source>
        <strain evidence="1">Aeromonas sp. 8C</strain>
    </source>
</reference>
<gene>
    <name evidence="1" type="ORF">AERO8C_160040</name>
</gene>
<dbReference type="AlphaFoldDB" id="A0A653KX53"/>
<organism evidence="1 2">
    <name type="scientific">Aeromonas veronii</name>
    <dbReference type="NCBI Taxonomy" id="654"/>
    <lineage>
        <taxon>Bacteria</taxon>
        <taxon>Pseudomonadati</taxon>
        <taxon>Pseudomonadota</taxon>
        <taxon>Gammaproteobacteria</taxon>
        <taxon>Aeromonadales</taxon>
        <taxon>Aeromonadaceae</taxon>
        <taxon>Aeromonas</taxon>
    </lineage>
</organism>
<dbReference type="EMBL" id="CABWLC010000008">
    <property type="protein sequence ID" value="VXA83887.1"/>
    <property type="molecule type" value="Genomic_DNA"/>
</dbReference>